<dbReference type="InterPro" id="IPR013428">
    <property type="entry name" value="Membrane-bound_put_N"/>
</dbReference>
<dbReference type="InterPro" id="IPR029062">
    <property type="entry name" value="Class_I_gatase-like"/>
</dbReference>
<dbReference type="InterPro" id="IPR013222">
    <property type="entry name" value="Glyco_hyd_98_carb-bd"/>
</dbReference>
<dbReference type="GO" id="GO:0020037">
    <property type="term" value="F:heme binding"/>
    <property type="evidence" value="ECO:0007669"/>
    <property type="project" value="InterPro"/>
</dbReference>
<dbReference type="GO" id="GO:0046872">
    <property type="term" value="F:metal ion binding"/>
    <property type="evidence" value="ECO:0007669"/>
    <property type="project" value="UniProtKB-KW"/>
</dbReference>
<sequence>MRLSFVVCVASALMTSLLLADEPATGFKPIFDGQTLNGWRGKEGFWRVENGAIVGETTPEKPLDKNTFLVWDNGTVDNFELRLKFRISGSEKANSGIQFRCTQREDGHVVGYQADIDRAGQWVGALYDEAARGILAKRGQKTTITADGKLQTENVADPAELLKKFQVDGWNDYSVSAVGNHITLKINGAVMCEVIDNDPKGLDRSGILALQLHVGPPMKIEFKDILLKRLPMEEGFKKVVFVAGKPSHGYFSHEHNAGCLLLKKALDNSGLPLVTAAYLNGWPKDVTAFDNADTVVAYCDGGGNHFLNPHLPEFDELVQQRGVGLVCLHYGVETTKGDAGNHFLKWIGGYFEPDWSVNPHWTANFESLPKHPITQGVQPFEINDEWYYHMRFVPDMKGVTPILTALPPNETLTRKDGPHSGNPFVRAAVLERHEPQHMAWAYERPEKKGRGFGFTGGHFHANWQQDDFRKLVLNAIVWSANAKVPDSGVVSPTPTVQEMEANQDEPRPDNFQFKSPGKAKSVTQAPAAGSPPIADAKPAYSSPVVWKETPGYGVDIAANIAGAKSLFLVVSGANDGIGCDWADWEEPRLTGAPNQPDLKLTDLKWKSANCGSGEVQVNKNCEGHPLLSNGKQLAYGIGTHSNSVIEYELPAGHAYTQFKARGVIDEGGTRQGCGSTVQFYVFAEQPGSAFLKKVNGESAVASHESTAAVEQLDVHPELKATLFASEPMMSNPTSIDIDHLGRVWVCEGVNYRAFRNEDVIGKDHAPDRILILEDTDGNAVADKSTVFYQGRDVDSAQGILVLPTPDGKGTRALVSSGDSIFYLIDDDGDMKADRKELLFTGISGTQHDHGIHACHFGPDGKLYFNFGNAGGQVKDKNGKPIIDKSGHEVNSSRNPYQEGMIFRCNLDGSEFETLAWNFRNNWEVCVDSFGTMWQSDNDDDGNRGVRINYVMEYGNYGYKDEITGAGWQSPRTNWEAEIPLRHWHLNDPGVMPNMLQTGAGAPTGICLYEGNLLPAKLRGAVIHCDAGPNICRAYIPKVDGAGYKAEVVDLLSGARNKWFRPSDVCVAPDGSLLVADWYDPGVGGHRMQDVEHGRIFRLAPPSAPKYNAPKVDVSTPEAAAQALQSPNMATRYLAWTALEKMGPAAEPVLVKMFKGADPVMQARALWLLGKLNLDHAKMLEHLRAGMASLNPDIRIAAVRLFRQKLKDVSFADIVGAIHGDDSSEGVRREILIALREVPSNWYPADNREDFPAGAWMAMARQYDGNDRWYLEALGIAAEGKWDENLKVWMEAVGEEWKTTKAGRDIIWRSRGEETPQLLVQLINSAATPAEEIPRYLRALDFQLGASKQSAVNVLAFSSGSGDPERTALVRAEALARLSGNELSSDPKQKAALEQVLRENQGTERFVMLVNRFNLKDHYPELLAMAQAKPESQVAVDAVKVLLDKKQDALLQKVLTGDNREQAEKTFAAVATAGDKRTIPMLQAVLKDDSKQLWARQAAVKAMGSSQPGAQALIELAQRDAVPASLKPAVAAVLSSSSNPGIRAIALKLFPAPPGKNSAPLPSIPELADRSGNADQGKIVFNTVGTCNKCHQVNGIGVEVGPNLSEIGKKLARPAMFESILYPSAAISHGFENWLILGSDGQVYTGLLVSETDQEVKLKDDKGIIRTIQVKDIDERKKQDISLMPADLQKLMTTEELVDLVEYLMALKERRM</sequence>
<dbReference type="InterPro" id="IPR011041">
    <property type="entry name" value="Quinoprot_gluc/sorb_DH_b-prop"/>
</dbReference>
<dbReference type="Pfam" id="PF08305">
    <property type="entry name" value="NPCBM"/>
    <property type="match status" value="2"/>
</dbReference>
<dbReference type="NCBIfam" id="TIGR02604">
    <property type="entry name" value="Piru_Ver_Nterm"/>
    <property type="match status" value="1"/>
</dbReference>
<dbReference type="Proteomes" id="UP000199518">
    <property type="component" value="Unassembled WGS sequence"/>
</dbReference>
<dbReference type="PROSITE" id="PS51007">
    <property type="entry name" value="CYTC"/>
    <property type="match status" value="1"/>
</dbReference>
<evidence type="ECO:0000256" key="4">
    <source>
        <dbReference type="PROSITE-ProRule" id="PRU00433"/>
    </source>
</evidence>
<accession>A0A1I3E3P3</accession>
<keyword evidence="9" id="KW-1185">Reference proteome</keyword>
<feature type="signal peptide" evidence="6">
    <location>
        <begin position="1"/>
        <end position="20"/>
    </location>
</feature>
<dbReference type="Gene3D" id="1.25.10.10">
    <property type="entry name" value="Leucine-rich Repeat Variant"/>
    <property type="match status" value="1"/>
</dbReference>
<feature type="domain" description="Cytochrome c" evidence="7">
    <location>
        <begin position="1571"/>
        <end position="1707"/>
    </location>
</feature>
<dbReference type="SUPFAM" id="SSF52317">
    <property type="entry name" value="Class I glutamine amidotransferase-like"/>
    <property type="match status" value="1"/>
</dbReference>
<gene>
    <name evidence="8" type="ORF">SAMN05421753_10461</name>
</gene>
<dbReference type="PANTHER" id="PTHR33546">
    <property type="entry name" value="LARGE, MULTIFUNCTIONAL SECRETED PROTEIN-RELATED"/>
    <property type="match status" value="1"/>
</dbReference>
<evidence type="ECO:0000313" key="9">
    <source>
        <dbReference type="Proteomes" id="UP000199518"/>
    </source>
</evidence>
<reference evidence="9" key="1">
    <citation type="submission" date="2016-10" db="EMBL/GenBank/DDBJ databases">
        <authorList>
            <person name="Varghese N."/>
            <person name="Submissions S."/>
        </authorList>
    </citation>
    <scope>NUCLEOTIDE SEQUENCE [LARGE SCALE GENOMIC DNA]</scope>
    <source>
        <strain evidence="9">DSM 26348</strain>
    </source>
</reference>
<dbReference type="PANTHER" id="PTHR33546:SF1">
    <property type="entry name" value="LARGE, MULTIFUNCTIONAL SECRETED PROTEIN"/>
    <property type="match status" value="1"/>
</dbReference>
<evidence type="ECO:0000259" key="7">
    <source>
        <dbReference type="PROSITE" id="PS51007"/>
    </source>
</evidence>
<dbReference type="InterPro" id="IPR013427">
    <property type="entry name" value="Haem-bd_dom_put"/>
</dbReference>
<dbReference type="EMBL" id="FOQD01000004">
    <property type="protein sequence ID" value="SFH93423.1"/>
    <property type="molecule type" value="Genomic_DNA"/>
</dbReference>
<dbReference type="SUPFAM" id="SSF49785">
    <property type="entry name" value="Galactose-binding domain-like"/>
    <property type="match status" value="2"/>
</dbReference>
<feature type="chain" id="PRO_5011693157" evidence="6">
    <location>
        <begin position="21"/>
        <end position="1711"/>
    </location>
</feature>
<dbReference type="RefSeq" id="WP_092048434.1">
    <property type="nucleotide sequence ID" value="NZ_FOQD01000004.1"/>
</dbReference>
<keyword evidence="1 4" id="KW-0349">Heme</keyword>
<evidence type="ECO:0000313" key="8">
    <source>
        <dbReference type="EMBL" id="SFH93423.1"/>
    </source>
</evidence>
<dbReference type="InterPro" id="IPR011042">
    <property type="entry name" value="6-blade_b-propeller_TolB-like"/>
</dbReference>
<dbReference type="Gene3D" id="1.10.760.10">
    <property type="entry name" value="Cytochrome c-like domain"/>
    <property type="match status" value="1"/>
</dbReference>
<dbReference type="InterPro" id="IPR029010">
    <property type="entry name" value="ThuA-like"/>
</dbReference>
<dbReference type="Gene3D" id="3.40.50.880">
    <property type="match status" value="1"/>
</dbReference>
<dbReference type="InterPro" id="IPR011989">
    <property type="entry name" value="ARM-like"/>
</dbReference>
<dbReference type="Pfam" id="PF23500">
    <property type="entry name" value="DUF7133"/>
    <property type="match status" value="1"/>
</dbReference>
<evidence type="ECO:0000256" key="2">
    <source>
        <dbReference type="ARBA" id="ARBA00022723"/>
    </source>
</evidence>
<dbReference type="InterPro" id="IPR010496">
    <property type="entry name" value="AL/BT2_dom"/>
</dbReference>
<feature type="region of interest" description="Disordered" evidence="5">
    <location>
        <begin position="499"/>
        <end position="539"/>
    </location>
</feature>
<organism evidence="8 9">
    <name type="scientific">Planctomicrobium piriforme</name>
    <dbReference type="NCBI Taxonomy" id="1576369"/>
    <lineage>
        <taxon>Bacteria</taxon>
        <taxon>Pseudomonadati</taxon>
        <taxon>Planctomycetota</taxon>
        <taxon>Planctomycetia</taxon>
        <taxon>Planctomycetales</taxon>
        <taxon>Planctomycetaceae</taxon>
        <taxon>Planctomicrobium</taxon>
    </lineage>
</organism>
<dbReference type="Gene3D" id="2.120.10.30">
    <property type="entry name" value="TolB, C-terminal domain"/>
    <property type="match status" value="1"/>
</dbReference>
<dbReference type="OrthoDB" id="232040at2"/>
<dbReference type="InterPro" id="IPR038637">
    <property type="entry name" value="NPCBM_sf"/>
</dbReference>
<dbReference type="SUPFAM" id="SSF46626">
    <property type="entry name" value="Cytochrome c"/>
    <property type="match status" value="1"/>
</dbReference>
<dbReference type="GO" id="GO:0016787">
    <property type="term" value="F:hydrolase activity"/>
    <property type="evidence" value="ECO:0007669"/>
    <property type="project" value="InterPro"/>
</dbReference>
<evidence type="ECO:0000256" key="1">
    <source>
        <dbReference type="ARBA" id="ARBA00022617"/>
    </source>
</evidence>
<dbReference type="InterPro" id="IPR036909">
    <property type="entry name" value="Cyt_c-like_dom_sf"/>
</dbReference>
<dbReference type="Gene3D" id="2.60.120.1060">
    <property type="entry name" value="NPCBM/NEW2 domain"/>
    <property type="match status" value="2"/>
</dbReference>
<protein>
    <submittedName>
        <fullName evidence="8">Putative membrane-bound dehydrogenase domain-containing protein</fullName>
    </submittedName>
</protein>
<evidence type="ECO:0000256" key="3">
    <source>
        <dbReference type="ARBA" id="ARBA00023004"/>
    </source>
</evidence>
<dbReference type="InterPro" id="IPR009056">
    <property type="entry name" value="Cyt_c-like_dom"/>
</dbReference>
<dbReference type="Pfam" id="PF06283">
    <property type="entry name" value="ThuA"/>
    <property type="match status" value="1"/>
</dbReference>
<evidence type="ECO:0000256" key="6">
    <source>
        <dbReference type="SAM" id="SignalP"/>
    </source>
</evidence>
<dbReference type="GO" id="GO:0009055">
    <property type="term" value="F:electron transfer activity"/>
    <property type="evidence" value="ECO:0007669"/>
    <property type="project" value="InterPro"/>
</dbReference>
<dbReference type="InterPro" id="IPR055557">
    <property type="entry name" value="DUF7133"/>
</dbReference>
<dbReference type="InterPro" id="IPR016024">
    <property type="entry name" value="ARM-type_fold"/>
</dbReference>
<dbReference type="SUPFAM" id="SSF50952">
    <property type="entry name" value="Soluble quinoprotein glucose dehydrogenase"/>
    <property type="match status" value="1"/>
</dbReference>
<dbReference type="Pfam" id="PF06439">
    <property type="entry name" value="3keto-disac_hyd"/>
    <property type="match status" value="1"/>
</dbReference>
<dbReference type="Gene3D" id="2.60.120.560">
    <property type="entry name" value="Exo-inulinase, domain 1"/>
    <property type="match status" value="1"/>
</dbReference>
<keyword evidence="2 4" id="KW-0479">Metal-binding</keyword>
<evidence type="ECO:0000256" key="5">
    <source>
        <dbReference type="SAM" id="MobiDB-lite"/>
    </source>
</evidence>
<dbReference type="SMART" id="SM00776">
    <property type="entry name" value="NPCBM"/>
    <property type="match status" value="1"/>
</dbReference>
<keyword evidence="3 4" id="KW-0408">Iron</keyword>
<name>A0A1I3E3P3_9PLAN</name>
<proteinExistence type="predicted"/>
<dbReference type="NCBIfam" id="TIGR02603">
    <property type="entry name" value="CxxCH_TIGR02603"/>
    <property type="match status" value="1"/>
</dbReference>
<dbReference type="InterPro" id="IPR008979">
    <property type="entry name" value="Galactose-bd-like_sf"/>
</dbReference>
<dbReference type="SUPFAM" id="SSF48371">
    <property type="entry name" value="ARM repeat"/>
    <property type="match status" value="1"/>
</dbReference>
<keyword evidence="6" id="KW-0732">Signal</keyword>
<dbReference type="STRING" id="1576369.SAMN05421753_10461"/>